<dbReference type="PANTHER" id="PTHR34107:SF4">
    <property type="entry name" value="SLL1222 PROTEIN"/>
    <property type="match status" value="1"/>
</dbReference>
<keyword evidence="2" id="KW-0540">Nuclease</keyword>
<dbReference type="InterPro" id="IPR008538">
    <property type="entry name" value="Uma2"/>
</dbReference>
<feature type="domain" description="Putative restriction endonuclease" evidence="1">
    <location>
        <begin position="50"/>
        <end position="188"/>
    </location>
</feature>
<organism evidence="2">
    <name type="scientific">Dyadobacter sp. 676</name>
    <dbReference type="NCBI Taxonomy" id="3088362"/>
    <lineage>
        <taxon>Bacteria</taxon>
        <taxon>Pseudomonadati</taxon>
        <taxon>Bacteroidota</taxon>
        <taxon>Cytophagia</taxon>
        <taxon>Cytophagales</taxon>
        <taxon>Spirosomataceae</taxon>
        <taxon>Dyadobacter</taxon>
    </lineage>
</organism>
<proteinExistence type="predicted"/>
<dbReference type="Pfam" id="PF05685">
    <property type="entry name" value="Uma2"/>
    <property type="match status" value="1"/>
</dbReference>
<sequence length="224" mass="25916">METLQLTKEMSNRIVSEIMNVPDAYLVLDAVQKALDEEQKRRLKFYNDITGEQKVEFINGEIIVHSPAQKQHGRIFFRLGHLLDIYVNREGLGLVGGEKYMVALTRNDYEPDLCYFRKEKADKMTDKQVLFPAPDFIVEILSPSTAARDRGVKFRDYQAHRIEEYWIVDPESHTVEQYHLFGDEYQLILKSAVGDIKSFVIDGFQIPIVAIFDDAENLKAIQNL</sequence>
<dbReference type="GO" id="GO:0004519">
    <property type="term" value="F:endonuclease activity"/>
    <property type="evidence" value="ECO:0007669"/>
    <property type="project" value="UniProtKB-KW"/>
</dbReference>
<name>A0AAU8FUT0_9BACT</name>
<dbReference type="PANTHER" id="PTHR34107">
    <property type="entry name" value="SLL0198 PROTEIN-RELATED"/>
    <property type="match status" value="1"/>
</dbReference>
<accession>A0AAU8FUT0</accession>
<gene>
    <name evidence="2" type="ORF">ABV298_14735</name>
</gene>
<protein>
    <submittedName>
        <fullName evidence="2">Uma2 family endonuclease</fullName>
    </submittedName>
</protein>
<dbReference type="AlphaFoldDB" id="A0AAU8FUT0"/>
<reference evidence="2" key="1">
    <citation type="submission" date="2024-06" db="EMBL/GenBank/DDBJ databases">
        <title>Sequencing and assembly of the genome of Dyadobacter sp. strain 676, a symbiont of Cyamopsis tetragonoloba.</title>
        <authorList>
            <person name="Guro P."/>
            <person name="Sazanova A."/>
            <person name="Kuznetsova I."/>
            <person name="Belimov A."/>
            <person name="Safronova V."/>
        </authorList>
    </citation>
    <scope>NUCLEOTIDE SEQUENCE</scope>
    <source>
        <strain evidence="2">676</strain>
    </source>
</reference>
<keyword evidence="2" id="KW-0255">Endonuclease</keyword>
<dbReference type="SUPFAM" id="SSF52980">
    <property type="entry name" value="Restriction endonuclease-like"/>
    <property type="match status" value="1"/>
</dbReference>
<dbReference type="RefSeq" id="WP_353722826.1">
    <property type="nucleotide sequence ID" value="NZ_CP159289.1"/>
</dbReference>
<evidence type="ECO:0000313" key="2">
    <source>
        <dbReference type="EMBL" id="XCH27575.1"/>
    </source>
</evidence>
<dbReference type="InterPro" id="IPR012296">
    <property type="entry name" value="Nuclease_put_TT1808"/>
</dbReference>
<keyword evidence="2" id="KW-0378">Hydrolase</keyword>
<dbReference type="EMBL" id="CP159289">
    <property type="protein sequence ID" value="XCH27575.1"/>
    <property type="molecule type" value="Genomic_DNA"/>
</dbReference>
<dbReference type="InterPro" id="IPR011335">
    <property type="entry name" value="Restrct_endonuc-II-like"/>
</dbReference>
<dbReference type="Gene3D" id="3.90.1570.10">
    <property type="entry name" value="tt1808, chain A"/>
    <property type="match status" value="1"/>
</dbReference>
<dbReference type="CDD" id="cd06260">
    <property type="entry name" value="DUF820-like"/>
    <property type="match status" value="1"/>
</dbReference>
<evidence type="ECO:0000259" key="1">
    <source>
        <dbReference type="Pfam" id="PF05685"/>
    </source>
</evidence>